<feature type="domain" description="AMP-dependent synthetase/ligase" evidence="5">
    <location>
        <begin position="29"/>
        <end position="345"/>
    </location>
</feature>
<dbReference type="GO" id="GO:0044539">
    <property type="term" value="P:long-chain fatty acid import into cell"/>
    <property type="evidence" value="ECO:0007669"/>
    <property type="project" value="TreeGrafter"/>
</dbReference>
<keyword evidence="4" id="KW-0067">ATP-binding</keyword>
<dbReference type="eggNOG" id="COG0318">
    <property type="taxonomic scope" value="Bacteria"/>
</dbReference>
<proteinExistence type="inferred from homology"/>
<dbReference type="Gene3D" id="3.40.50.12780">
    <property type="entry name" value="N-terminal domain of ligase-like"/>
    <property type="match status" value="1"/>
</dbReference>
<sequence length="590" mass="67095">MNHNHFEAMHLKIIESLKKPQALSLSWQLENWAAQQGEKTALIYGDRYISYEQFNQMANRYAHFFQQEGFKKGDVVSLLMDNRPEYLMAASGLNKLGVVVNLVNTVIRGERLAHAINVSESRAIIVGHEFLELYQSISNGIRLRTPGRILVETGEQNISLPLAVEDLNQLLSGCPTHNPESTGKSSSEDIIIYMETAGSSGLRKTVVLSQKRWLLMGQQFALLTNMNQHSIIYLVIPFYYNMGFNICFSSMLAAGASMVIKPRFSLSNFWPDIRRYKVTHFMAVGEMLRFICNQPEEADDGDNPLEYIIGVNTRGDLLQQLQQRFGIKKVVEAYGTSEGIGTYINEDEIPGMCGNLNLRGMRQGEVVKYDYDSDSIIRDDKGLAVVCKPGEIGLVLSEINANNQFWGYVNDSEMSEARIIRDVLQKGDEYFNTGDLVKLHEGDYISFVDRLGDTYRWKSKTVSANQVADVINKFFGSIEEAFVYGVKVPGMEGNCGMAALQLLDDAPLDWDKLVDHINRRMPDHARPVFIRICAHVEPRLFRKKRRQLQEEGFNPTVVKDPLYYFDLKRNAYLTLTPEKYQDIKDGKIRL</sequence>
<evidence type="ECO:0000256" key="3">
    <source>
        <dbReference type="ARBA" id="ARBA00022741"/>
    </source>
</evidence>
<evidence type="ECO:0000259" key="5">
    <source>
        <dbReference type="Pfam" id="PF00501"/>
    </source>
</evidence>
<reference evidence="7" key="1">
    <citation type="journal article" date="2010" name="Environ. Microbiol.">
        <title>The genome of Syntrophomonas wolfei: new insights into syntrophic metabolism and biohydrogen production.</title>
        <authorList>
            <person name="Sieber J.R."/>
            <person name="Sims D.R."/>
            <person name="Han C."/>
            <person name="Kim E."/>
            <person name="Lykidis A."/>
            <person name="Lapidus A.L."/>
            <person name="McDonnald E."/>
            <person name="Rohlin L."/>
            <person name="Culley D.E."/>
            <person name="Gunsalus R."/>
            <person name="McInerney M.J."/>
        </authorList>
    </citation>
    <scope>NUCLEOTIDE SEQUENCE [LARGE SCALE GENOMIC DNA]</scope>
    <source>
        <strain evidence="7">DSM 2245B / Goettingen</strain>
    </source>
</reference>
<dbReference type="EMBL" id="CP000448">
    <property type="protein sequence ID" value="ABI68454.1"/>
    <property type="molecule type" value="Genomic_DNA"/>
</dbReference>
<dbReference type="HOGENOM" id="CLU_000022_46_2_9"/>
<evidence type="ECO:0000256" key="1">
    <source>
        <dbReference type="ARBA" id="ARBA00006432"/>
    </source>
</evidence>
<keyword evidence="7" id="KW-1185">Reference proteome</keyword>
<name>Q0AXV0_SYNWW</name>
<dbReference type="GO" id="GO:0005524">
    <property type="term" value="F:ATP binding"/>
    <property type="evidence" value="ECO:0007669"/>
    <property type="project" value="UniProtKB-KW"/>
</dbReference>
<dbReference type="STRING" id="335541.Swol_1144"/>
<protein>
    <submittedName>
        <fullName evidence="6">Acyl-CoA synthase</fullName>
    </submittedName>
</protein>
<dbReference type="GO" id="GO:0004467">
    <property type="term" value="F:long-chain fatty acid-CoA ligase activity"/>
    <property type="evidence" value="ECO:0007669"/>
    <property type="project" value="TreeGrafter"/>
</dbReference>
<gene>
    <name evidence="6" type="ordered locus">Swol_1144</name>
</gene>
<evidence type="ECO:0000313" key="7">
    <source>
        <dbReference type="Proteomes" id="UP000001968"/>
    </source>
</evidence>
<dbReference type="RefSeq" id="WP_011640558.1">
    <property type="nucleotide sequence ID" value="NC_008346.1"/>
</dbReference>
<dbReference type="GO" id="GO:0005324">
    <property type="term" value="F:long-chain fatty acid transmembrane transporter activity"/>
    <property type="evidence" value="ECO:0007669"/>
    <property type="project" value="TreeGrafter"/>
</dbReference>
<dbReference type="Proteomes" id="UP000001968">
    <property type="component" value="Chromosome"/>
</dbReference>
<keyword evidence="3" id="KW-0547">Nucleotide-binding</keyword>
<dbReference type="PANTHER" id="PTHR43107">
    <property type="entry name" value="LONG-CHAIN FATTY ACID TRANSPORT PROTEIN"/>
    <property type="match status" value="1"/>
</dbReference>
<keyword evidence="2" id="KW-0436">Ligase</keyword>
<dbReference type="AlphaFoldDB" id="Q0AXV0"/>
<dbReference type="InterPro" id="IPR042099">
    <property type="entry name" value="ANL_N_sf"/>
</dbReference>
<comment type="similarity">
    <text evidence="1">Belongs to the ATP-dependent AMP-binding enzyme family.</text>
</comment>
<accession>Q0AXV0</accession>
<evidence type="ECO:0000313" key="6">
    <source>
        <dbReference type="EMBL" id="ABI68454.1"/>
    </source>
</evidence>
<dbReference type="NCBIfam" id="NF006134">
    <property type="entry name" value="PRK08279.1"/>
    <property type="match status" value="1"/>
</dbReference>
<dbReference type="KEGG" id="swo:Swol_1144"/>
<dbReference type="PANTHER" id="PTHR43107:SF15">
    <property type="entry name" value="FATTY ACID TRANSPORT PROTEIN 3, ISOFORM A"/>
    <property type="match status" value="1"/>
</dbReference>
<dbReference type="GO" id="GO:0005886">
    <property type="term" value="C:plasma membrane"/>
    <property type="evidence" value="ECO:0007669"/>
    <property type="project" value="TreeGrafter"/>
</dbReference>
<evidence type="ECO:0000256" key="4">
    <source>
        <dbReference type="ARBA" id="ARBA00022840"/>
    </source>
</evidence>
<dbReference type="Pfam" id="PF00501">
    <property type="entry name" value="AMP-binding"/>
    <property type="match status" value="1"/>
</dbReference>
<organism evidence="6 7">
    <name type="scientific">Syntrophomonas wolfei subsp. wolfei (strain DSM 2245B / Goettingen)</name>
    <dbReference type="NCBI Taxonomy" id="335541"/>
    <lineage>
        <taxon>Bacteria</taxon>
        <taxon>Bacillati</taxon>
        <taxon>Bacillota</taxon>
        <taxon>Clostridia</taxon>
        <taxon>Eubacteriales</taxon>
        <taxon>Syntrophomonadaceae</taxon>
        <taxon>Syntrophomonas</taxon>
    </lineage>
</organism>
<dbReference type="SUPFAM" id="SSF56801">
    <property type="entry name" value="Acetyl-CoA synthetase-like"/>
    <property type="match status" value="1"/>
</dbReference>
<dbReference type="InterPro" id="IPR000873">
    <property type="entry name" value="AMP-dep_synth/lig_dom"/>
</dbReference>
<dbReference type="OrthoDB" id="9778383at2"/>
<evidence type="ECO:0000256" key="2">
    <source>
        <dbReference type="ARBA" id="ARBA00022598"/>
    </source>
</evidence>